<reference evidence="2 3" key="2">
    <citation type="submission" date="2019-05" db="EMBL/GenBank/DDBJ databases">
        <authorList>
            <person name="Suflita J.M."/>
            <person name="Marks C.R."/>
        </authorList>
    </citation>
    <scope>NUCLEOTIDE SEQUENCE [LARGE SCALE GENOMIC DNA]</scope>
    <source>
        <strain evidence="2 3">ALDC</strain>
    </source>
</reference>
<dbReference type="SUPFAM" id="SSF50249">
    <property type="entry name" value="Nucleic acid-binding proteins"/>
    <property type="match status" value="1"/>
</dbReference>
<dbReference type="KEGG" id="dax:FDQ92_06180"/>
<reference evidence="2 3" key="1">
    <citation type="submission" date="2019-05" db="EMBL/GenBank/DDBJ databases">
        <title>The Complete Genome Sequence of the n-alkane-degrading Desulfoglaeba alkanexedens ALDC reveals multiple alkylsuccinate synthase gene clusters.</title>
        <authorList>
            <person name="Callaghan A.V."/>
            <person name="Davidova I.A."/>
            <person name="Duncan K.E."/>
            <person name="Morris B."/>
            <person name="McInerney M.J."/>
        </authorList>
    </citation>
    <scope>NUCLEOTIDE SEQUENCE [LARGE SCALE GENOMIC DNA]</scope>
    <source>
        <strain evidence="2 3">ALDC</strain>
    </source>
</reference>
<dbReference type="EMBL" id="CP040098">
    <property type="protein sequence ID" value="QCQ21805.1"/>
    <property type="molecule type" value="Genomic_DNA"/>
</dbReference>
<proteinExistence type="predicted"/>
<keyword evidence="3" id="KW-1185">Reference proteome</keyword>
<evidence type="ECO:0000313" key="2">
    <source>
        <dbReference type="EMBL" id="QCQ21805.1"/>
    </source>
</evidence>
<dbReference type="InterPro" id="IPR012340">
    <property type="entry name" value="NA-bd_OB-fold"/>
</dbReference>
<accession>A0A4P8L469</accession>
<dbReference type="Proteomes" id="UP000298602">
    <property type="component" value="Chromosome"/>
</dbReference>
<dbReference type="AlphaFoldDB" id="A0A4P8L469"/>
<dbReference type="OrthoDB" id="9802326at2"/>
<dbReference type="Gene3D" id="2.40.50.140">
    <property type="entry name" value="Nucleic acid-binding proteins"/>
    <property type="match status" value="1"/>
</dbReference>
<sequence>MKRGIRIAELFRREKEFIDCEIIVQGWVRIRRDSNAGISFIEMNDGSCLRNLQIVAEHGNAGLAATLERLGGGLLRRSRSDRTAGNPPPSSPAGGAS</sequence>
<protein>
    <recommendedName>
        <fullName evidence="4">Asparagine--tRNA ligase</fullName>
    </recommendedName>
</protein>
<evidence type="ECO:0000313" key="3">
    <source>
        <dbReference type="Proteomes" id="UP000298602"/>
    </source>
</evidence>
<gene>
    <name evidence="2" type="ORF">FDQ92_06180</name>
</gene>
<name>A0A4P8L469_9BACT</name>
<evidence type="ECO:0000256" key="1">
    <source>
        <dbReference type="SAM" id="MobiDB-lite"/>
    </source>
</evidence>
<feature type="region of interest" description="Disordered" evidence="1">
    <location>
        <begin position="76"/>
        <end position="97"/>
    </location>
</feature>
<organism evidence="2 3">
    <name type="scientific">Desulfoglaeba alkanexedens ALDC</name>
    <dbReference type="NCBI Taxonomy" id="980445"/>
    <lineage>
        <taxon>Bacteria</taxon>
        <taxon>Pseudomonadati</taxon>
        <taxon>Thermodesulfobacteriota</taxon>
        <taxon>Syntrophobacteria</taxon>
        <taxon>Syntrophobacterales</taxon>
        <taxon>Syntrophobacteraceae</taxon>
        <taxon>Desulfoglaeba</taxon>
    </lineage>
</organism>
<evidence type="ECO:0008006" key="4">
    <source>
        <dbReference type="Google" id="ProtNLM"/>
    </source>
</evidence>